<feature type="transmembrane region" description="Helical" evidence="15">
    <location>
        <begin position="12"/>
        <end position="31"/>
    </location>
</feature>
<dbReference type="Gene3D" id="6.10.250.1580">
    <property type="match status" value="1"/>
</dbReference>
<dbReference type="GO" id="GO:0015986">
    <property type="term" value="P:proton motive force-driven ATP synthesis"/>
    <property type="evidence" value="ECO:0007669"/>
    <property type="project" value="InterPro"/>
</dbReference>
<evidence type="ECO:0000256" key="4">
    <source>
        <dbReference type="ARBA" id="ARBA00022448"/>
    </source>
</evidence>
<accession>A0A382I1A0</accession>
<keyword evidence="10" id="KW-0406">Ion transport</keyword>
<evidence type="ECO:0000313" key="16">
    <source>
        <dbReference type="EMBL" id="SVB93017.1"/>
    </source>
</evidence>
<evidence type="ECO:0000256" key="11">
    <source>
        <dbReference type="ARBA" id="ARBA00023136"/>
    </source>
</evidence>
<reference evidence="16" key="1">
    <citation type="submission" date="2018-05" db="EMBL/GenBank/DDBJ databases">
        <authorList>
            <person name="Lanie J.A."/>
            <person name="Ng W.-L."/>
            <person name="Kazmierczak K.M."/>
            <person name="Andrzejewski T.M."/>
            <person name="Davidsen T.M."/>
            <person name="Wayne K.J."/>
            <person name="Tettelin H."/>
            <person name="Glass J.I."/>
            <person name="Rusch D."/>
            <person name="Podicherti R."/>
            <person name="Tsui H.-C.T."/>
            <person name="Winkler M.E."/>
        </authorList>
    </citation>
    <scope>NUCLEOTIDE SEQUENCE</scope>
</reference>
<dbReference type="GO" id="GO:0046961">
    <property type="term" value="F:proton-transporting ATPase activity, rotational mechanism"/>
    <property type="evidence" value="ECO:0007669"/>
    <property type="project" value="TreeGrafter"/>
</dbReference>
<dbReference type="CDD" id="cd06503">
    <property type="entry name" value="ATP-synt_Fo_b"/>
    <property type="match status" value="1"/>
</dbReference>
<keyword evidence="5" id="KW-1003">Cell membrane</keyword>
<gene>
    <name evidence="16" type="ORF">METZ01_LOCUS245871</name>
</gene>
<evidence type="ECO:0000256" key="12">
    <source>
        <dbReference type="ARBA" id="ARBA00023310"/>
    </source>
</evidence>
<dbReference type="InterPro" id="IPR002146">
    <property type="entry name" value="ATP_synth_b/b'su_bac/chlpt"/>
</dbReference>
<evidence type="ECO:0000256" key="5">
    <source>
        <dbReference type="ARBA" id="ARBA00022475"/>
    </source>
</evidence>
<dbReference type="EMBL" id="UINC01064391">
    <property type="protein sequence ID" value="SVB93017.1"/>
    <property type="molecule type" value="Genomic_DNA"/>
</dbReference>
<proteinExistence type="inferred from homology"/>
<comment type="function">
    <text evidence="13">F(1)F(0) ATP synthase produces ATP from ADP in the presence of a proton or sodium gradient. F-type ATPases consist of two structural domains, F(1) containing the extramembraneous catalytic core and F(0) containing the membrane proton channel, linked together by a central stalk and a peripheral stalk. During catalysis, ATP synthesis in the catalytic domain of F(1) is coupled via a rotary mechanism of the central stalk subunits to proton translocation.</text>
</comment>
<organism evidence="16">
    <name type="scientific">marine metagenome</name>
    <dbReference type="NCBI Taxonomy" id="408172"/>
    <lineage>
        <taxon>unclassified sequences</taxon>
        <taxon>metagenomes</taxon>
        <taxon>ecological metagenomes</taxon>
    </lineage>
</organism>
<dbReference type="GO" id="GO:0045259">
    <property type="term" value="C:proton-transporting ATP synthase complex"/>
    <property type="evidence" value="ECO:0007669"/>
    <property type="project" value="UniProtKB-KW"/>
</dbReference>
<evidence type="ECO:0000256" key="13">
    <source>
        <dbReference type="ARBA" id="ARBA00025198"/>
    </source>
</evidence>
<evidence type="ECO:0000256" key="9">
    <source>
        <dbReference type="ARBA" id="ARBA00022989"/>
    </source>
</evidence>
<comment type="similarity">
    <text evidence="3">Belongs to the ATPase B chain family.</text>
</comment>
<evidence type="ECO:0000256" key="1">
    <source>
        <dbReference type="ARBA" id="ARBA00004167"/>
    </source>
</evidence>
<dbReference type="GO" id="GO:0012505">
    <property type="term" value="C:endomembrane system"/>
    <property type="evidence" value="ECO:0007669"/>
    <property type="project" value="UniProtKB-SubCell"/>
</dbReference>
<dbReference type="SUPFAM" id="SSF81573">
    <property type="entry name" value="F1F0 ATP synthase subunit B, membrane domain"/>
    <property type="match status" value="1"/>
</dbReference>
<keyword evidence="12" id="KW-0066">ATP synthesis</keyword>
<keyword evidence="7 15" id="KW-0812">Transmembrane</keyword>
<dbReference type="PANTHER" id="PTHR33445">
    <property type="entry name" value="ATP SYNTHASE SUBUNIT B', CHLOROPLASTIC"/>
    <property type="match status" value="1"/>
</dbReference>
<evidence type="ECO:0000256" key="7">
    <source>
        <dbReference type="ARBA" id="ARBA00022692"/>
    </source>
</evidence>
<evidence type="ECO:0000256" key="2">
    <source>
        <dbReference type="ARBA" id="ARBA00004308"/>
    </source>
</evidence>
<evidence type="ECO:0000256" key="6">
    <source>
        <dbReference type="ARBA" id="ARBA00022547"/>
    </source>
</evidence>
<keyword evidence="11 15" id="KW-0472">Membrane</keyword>
<dbReference type="HAMAP" id="MF_01398">
    <property type="entry name" value="ATP_synth_b_bprime"/>
    <property type="match status" value="1"/>
</dbReference>
<dbReference type="InterPro" id="IPR005864">
    <property type="entry name" value="ATP_synth_F0_bsu_bac"/>
</dbReference>
<dbReference type="InterPro" id="IPR050059">
    <property type="entry name" value="ATP_synthase_B_chain"/>
</dbReference>
<evidence type="ECO:0000256" key="15">
    <source>
        <dbReference type="SAM" id="Phobius"/>
    </source>
</evidence>
<dbReference type="NCBIfam" id="TIGR01144">
    <property type="entry name" value="ATP_synt_b"/>
    <property type="match status" value="1"/>
</dbReference>
<keyword evidence="9 15" id="KW-1133">Transmembrane helix</keyword>
<keyword evidence="6" id="KW-0138">CF(0)</keyword>
<evidence type="ECO:0000256" key="8">
    <source>
        <dbReference type="ARBA" id="ARBA00022781"/>
    </source>
</evidence>
<evidence type="ECO:0000256" key="10">
    <source>
        <dbReference type="ARBA" id="ARBA00023065"/>
    </source>
</evidence>
<sequence>MNPLVQLDPGLFVWTIITFMVLFFVLAKFAWKPLMKMLQEREEMIRDSLDDAEKAKTELEHLNEESEAIMTKARAEAQTILANGKAAAEKVKEDTISKAKEQAIKILEKTEKQIQIEKDKAIADIKQEVVNLSLSVAKKLINKNLNDADNKSLIEETLKKVNKYEA</sequence>
<keyword evidence="4" id="KW-0813">Transport</keyword>
<dbReference type="AlphaFoldDB" id="A0A382I1A0"/>
<protein>
    <submittedName>
        <fullName evidence="16">Uncharacterized protein</fullName>
    </submittedName>
</protein>
<evidence type="ECO:0000256" key="14">
    <source>
        <dbReference type="SAM" id="Coils"/>
    </source>
</evidence>
<name>A0A382I1A0_9ZZZZ</name>
<evidence type="ECO:0000256" key="3">
    <source>
        <dbReference type="ARBA" id="ARBA00005513"/>
    </source>
</evidence>
<dbReference type="PANTHER" id="PTHR33445:SF1">
    <property type="entry name" value="ATP SYNTHASE SUBUNIT B"/>
    <property type="match status" value="1"/>
</dbReference>
<dbReference type="InterPro" id="IPR028987">
    <property type="entry name" value="ATP_synth_B-like_membr_sf"/>
</dbReference>
<keyword evidence="14" id="KW-0175">Coiled coil</keyword>
<keyword evidence="8" id="KW-0375">Hydrogen ion transport</keyword>
<dbReference type="Pfam" id="PF00430">
    <property type="entry name" value="ATP-synt_B"/>
    <property type="match status" value="1"/>
</dbReference>
<feature type="coiled-coil region" evidence="14">
    <location>
        <begin position="35"/>
        <end position="76"/>
    </location>
</feature>
<comment type="subcellular location">
    <subcellularLocation>
        <location evidence="2">Endomembrane system</location>
    </subcellularLocation>
    <subcellularLocation>
        <location evidence="1">Membrane</location>
        <topology evidence="1">Single-pass membrane protein</topology>
    </subcellularLocation>
</comment>